<accession>A0A3L7J9M3</accession>
<dbReference type="InterPro" id="IPR010237">
    <property type="entry name" value="Pyr-5-nucltdase"/>
</dbReference>
<dbReference type="InterPro" id="IPR006439">
    <property type="entry name" value="HAD-SF_hydro_IA"/>
</dbReference>
<gene>
    <name evidence="1" type="ORF">D8780_01385</name>
</gene>
<dbReference type="PANTHER" id="PTHR12725">
    <property type="entry name" value="HALOACID DEHALOGENASE-LIKE HYDROLASE"/>
    <property type="match status" value="1"/>
</dbReference>
<dbReference type="SFLD" id="SFLDG01132">
    <property type="entry name" value="C1.5.3:_5'-Nucleotidase_Like"/>
    <property type="match status" value="1"/>
</dbReference>
<organism evidence="1 2">
    <name type="scientific">Notoacmeibacter ruber</name>
    <dbReference type="NCBI Taxonomy" id="2670375"/>
    <lineage>
        <taxon>Bacteria</taxon>
        <taxon>Pseudomonadati</taxon>
        <taxon>Pseudomonadota</taxon>
        <taxon>Alphaproteobacteria</taxon>
        <taxon>Hyphomicrobiales</taxon>
        <taxon>Notoacmeibacteraceae</taxon>
        <taxon>Notoacmeibacter</taxon>
    </lineage>
</organism>
<evidence type="ECO:0000313" key="2">
    <source>
        <dbReference type="Proteomes" id="UP000281094"/>
    </source>
</evidence>
<dbReference type="Proteomes" id="UP000281094">
    <property type="component" value="Unassembled WGS sequence"/>
</dbReference>
<dbReference type="SUPFAM" id="SSF56784">
    <property type="entry name" value="HAD-like"/>
    <property type="match status" value="1"/>
</dbReference>
<reference evidence="1 2" key="1">
    <citation type="submission" date="2018-10" db="EMBL/GenBank/DDBJ databases">
        <title>Notoacmeibacter sp. M2BS9Y-3-1, whole genome shotgun sequence.</title>
        <authorList>
            <person name="Tuo L."/>
        </authorList>
    </citation>
    <scope>NUCLEOTIDE SEQUENCE [LARGE SCALE GENOMIC DNA]</scope>
    <source>
        <strain evidence="1 2">M2BS9Y-3-1</strain>
    </source>
</reference>
<dbReference type="Pfam" id="PF00702">
    <property type="entry name" value="Hydrolase"/>
    <property type="match status" value="1"/>
</dbReference>
<dbReference type="Gene3D" id="3.40.50.1000">
    <property type="entry name" value="HAD superfamily/HAD-like"/>
    <property type="match status" value="1"/>
</dbReference>
<dbReference type="EMBL" id="RCWN01000001">
    <property type="protein sequence ID" value="RLQ87065.1"/>
    <property type="molecule type" value="Genomic_DNA"/>
</dbReference>
<dbReference type="PANTHER" id="PTHR12725:SF117">
    <property type="entry name" value="HALOACID DEHALOGENASE-LIKE HYDROLASE"/>
    <property type="match status" value="1"/>
</dbReference>
<sequence length="251" mass="28195">MAPRLHACKGLALGGDPTHIATMQSLAPAFSHVTEWVFDLDNTLYPASADLFSQIDVRMTQWIADYLEVEREEAFRIQKALYREHGTTLRGLIERHDIDPDSFLAFVHDIDYSPLKPDRALGEAIKALPGRRFIFTNGDKPHAERTARALGILDHFDDIFDIVAAKMTPKPSEATYQAFLAAHGVHAQKAAMFEDMARNLTVPKSLGMVTVLVEPTEQPRFKQSWETERESEIDFVTADLSDFLTRLVGAL</sequence>
<dbReference type="NCBIfam" id="TIGR01509">
    <property type="entry name" value="HAD-SF-IA-v3"/>
    <property type="match status" value="1"/>
</dbReference>
<dbReference type="SFLD" id="SFLDG01129">
    <property type="entry name" value="C1.5:_HAD__Beta-PGM__Phosphata"/>
    <property type="match status" value="1"/>
</dbReference>
<dbReference type="CDD" id="cd02604">
    <property type="entry name" value="HAD_5NT"/>
    <property type="match status" value="1"/>
</dbReference>
<proteinExistence type="predicted"/>
<dbReference type="AlphaFoldDB" id="A0A3L7J9M3"/>
<dbReference type="InterPro" id="IPR023214">
    <property type="entry name" value="HAD_sf"/>
</dbReference>
<keyword evidence="2" id="KW-1185">Reference proteome</keyword>
<protein>
    <submittedName>
        <fullName evidence="1">Pyrimidine 5'-nucleotidase</fullName>
    </submittedName>
</protein>
<name>A0A3L7J9M3_9HYPH</name>
<evidence type="ECO:0000313" key="1">
    <source>
        <dbReference type="EMBL" id="RLQ87065.1"/>
    </source>
</evidence>
<dbReference type="InterPro" id="IPR036412">
    <property type="entry name" value="HAD-like_sf"/>
</dbReference>
<dbReference type="Gene3D" id="1.10.150.450">
    <property type="match status" value="1"/>
</dbReference>
<comment type="caution">
    <text evidence="1">The sequence shown here is derived from an EMBL/GenBank/DDBJ whole genome shotgun (WGS) entry which is preliminary data.</text>
</comment>
<dbReference type="SFLD" id="SFLDS00003">
    <property type="entry name" value="Haloacid_Dehalogenase"/>
    <property type="match status" value="1"/>
</dbReference>
<dbReference type="NCBIfam" id="TIGR01993">
    <property type="entry name" value="Pyr-5-nucltdase"/>
    <property type="match status" value="1"/>
</dbReference>